<proteinExistence type="predicted"/>
<feature type="non-terminal residue" evidence="1">
    <location>
        <position position="1"/>
    </location>
</feature>
<accession>X0U5M4</accession>
<comment type="caution">
    <text evidence="1">The sequence shown here is derived from an EMBL/GenBank/DDBJ whole genome shotgun (WGS) entry which is preliminary data.</text>
</comment>
<dbReference type="EMBL" id="BARS01027759">
    <property type="protein sequence ID" value="GAG00875.1"/>
    <property type="molecule type" value="Genomic_DNA"/>
</dbReference>
<protein>
    <submittedName>
        <fullName evidence="1">Uncharacterized protein</fullName>
    </submittedName>
</protein>
<gene>
    <name evidence="1" type="ORF">S01H1_43568</name>
</gene>
<reference evidence="1" key="1">
    <citation type="journal article" date="2014" name="Front. Microbiol.">
        <title>High frequency of phylogenetically diverse reductive dehalogenase-homologous genes in deep subseafloor sedimentary metagenomes.</title>
        <authorList>
            <person name="Kawai M."/>
            <person name="Futagami T."/>
            <person name="Toyoda A."/>
            <person name="Takaki Y."/>
            <person name="Nishi S."/>
            <person name="Hori S."/>
            <person name="Arai W."/>
            <person name="Tsubouchi T."/>
            <person name="Morono Y."/>
            <person name="Uchiyama I."/>
            <person name="Ito T."/>
            <person name="Fujiyama A."/>
            <person name="Inagaki F."/>
            <person name="Takami H."/>
        </authorList>
    </citation>
    <scope>NUCLEOTIDE SEQUENCE</scope>
    <source>
        <strain evidence="1">Expedition CK06-06</strain>
    </source>
</reference>
<name>X0U5M4_9ZZZZ</name>
<organism evidence="1">
    <name type="scientific">marine sediment metagenome</name>
    <dbReference type="NCBI Taxonomy" id="412755"/>
    <lineage>
        <taxon>unclassified sequences</taxon>
        <taxon>metagenomes</taxon>
        <taxon>ecological metagenomes</taxon>
    </lineage>
</organism>
<dbReference type="AlphaFoldDB" id="X0U5M4"/>
<sequence length="83" mass="9581">RGRARRTPSEGGRMQRGERPFRLLANLMLRRFYGSVTIKFEAGKVTHVETETRRVWQYKDLPEETRSEPEGIITCPARTCVGS</sequence>
<evidence type="ECO:0000313" key="1">
    <source>
        <dbReference type="EMBL" id="GAG00875.1"/>
    </source>
</evidence>